<dbReference type="EMBL" id="JWZT01003221">
    <property type="protein sequence ID" value="KII67336.1"/>
    <property type="molecule type" value="Genomic_DNA"/>
</dbReference>
<dbReference type="Gene3D" id="3.30.2450.30">
    <property type="match status" value="1"/>
</dbReference>
<gene>
    <name evidence="1" type="ORF">RF11_07642</name>
</gene>
<keyword evidence="2" id="KW-1185">Reference proteome</keyword>
<protein>
    <submittedName>
        <fullName evidence="1">Uncharacterized protein</fullName>
    </submittedName>
</protein>
<reference evidence="1 2" key="1">
    <citation type="journal article" date="2014" name="Genome Biol. Evol.">
        <title>The genome of the myxosporean Thelohanellus kitauei shows adaptations to nutrient acquisition within its fish host.</title>
        <authorList>
            <person name="Yang Y."/>
            <person name="Xiong J."/>
            <person name="Zhou Z."/>
            <person name="Huo F."/>
            <person name="Miao W."/>
            <person name="Ran C."/>
            <person name="Liu Y."/>
            <person name="Zhang J."/>
            <person name="Feng J."/>
            <person name="Wang M."/>
            <person name="Wang M."/>
            <person name="Wang L."/>
            <person name="Yao B."/>
        </authorList>
    </citation>
    <scope>NUCLEOTIDE SEQUENCE [LARGE SCALE GENOMIC DNA]</scope>
    <source>
        <strain evidence="1">Wuqing</strain>
    </source>
</reference>
<accession>A0A0C2MJK1</accession>
<sequence length="277" mass="32466">MGSQLEFGLHVITSKTILQDEKAFTLSAKILNGKGLIEILDCDKNDRPKRFNVISKYFKEFNEAISNLRQMMDPDFIDIISRSGVKNNHIIHRREIVIKPYVNYIFRLVKTEESWELRITFCHHYMQTKIIIPSTMLENFVKVFDQLVQAHRDERKKYSLRSAISVNHVDEIGEKLINRLIISNQRNKNIYYINLNDVPLPKRRDLAAQSNMGPVKVECDQSDYFLEVIQKNASYVKISDFSRDTTKSFLFLPMKILGQLEDEIKKTADSFHQNVIY</sequence>
<dbReference type="Proteomes" id="UP000031668">
    <property type="component" value="Unassembled WGS sequence"/>
</dbReference>
<proteinExistence type="predicted"/>
<name>A0A0C2MJK1_THEKT</name>
<organism evidence="1 2">
    <name type="scientific">Thelohanellus kitauei</name>
    <name type="common">Myxosporean</name>
    <dbReference type="NCBI Taxonomy" id="669202"/>
    <lineage>
        <taxon>Eukaryota</taxon>
        <taxon>Metazoa</taxon>
        <taxon>Cnidaria</taxon>
        <taxon>Myxozoa</taxon>
        <taxon>Myxosporea</taxon>
        <taxon>Bivalvulida</taxon>
        <taxon>Platysporina</taxon>
        <taxon>Myxobolidae</taxon>
        <taxon>Thelohanellus</taxon>
    </lineage>
</organism>
<comment type="caution">
    <text evidence="1">The sequence shown here is derived from an EMBL/GenBank/DDBJ whole genome shotgun (WGS) entry which is preliminary data.</text>
</comment>
<dbReference type="AlphaFoldDB" id="A0A0C2MJK1"/>
<evidence type="ECO:0000313" key="1">
    <source>
        <dbReference type="EMBL" id="KII67336.1"/>
    </source>
</evidence>
<evidence type="ECO:0000313" key="2">
    <source>
        <dbReference type="Proteomes" id="UP000031668"/>
    </source>
</evidence>